<dbReference type="PROSITE" id="PS51038">
    <property type="entry name" value="BAH"/>
    <property type="match status" value="1"/>
</dbReference>
<evidence type="ECO:0000259" key="1">
    <source>
        <dbReference type="PROSITE" id="PS51038"/>
    </source>
</evidence>
<keyword evidence="3" id="KW-1185">Reference proteome</keyword>
<feature type="domain" description="BAH" evidence="1">
    <location>
        <begin position="184"/>
        <end position="316"/>
    </location>
</feature>
<sequence length="562" mass="64408">MVNYGEGSKSPIIINYKNTYFKDIFELANSREMDEIILDYISVIKKRNGKIAKYIIRDKSMHQAAADFISCLKKLLIYELEDIEDEYLEDKDLFLKTFEDIYTYFRSRLKFSLIELNDSVLTSKRFMDIDNHFNNLVLNFYRTIGEKVQGHANRVYRQLNPGSNACILLNRLEWPTGETYRKLAAIPFIDTIMLRSPLLVHPASNKREGSFDEIFEHPMKSFNESPENWFCYPAKIGESLAYIYFHKDFIASGASLANLFELANENEIRYKKPDLICLFGMNTDTPGCKFYYDKYEDIFVGQVAYDKKAEYFGYIKKTCLTLHNVSMLKKGKLPIHGAMVAITLNDGSVKNVAFLGDSGAGKSETIEALRMISEDQIRDMDIIFDDMGSFYLENGEVYANGTEIGAFVRLDDLESGAAYRDMDRSIFFNPETTNARVVIPVSTYKEITKGTKVDMFLYANNYDDKIGLHYFKDTKEAKPVFVEGKRRALGTTDEKGISKTYFANPFGPQQKQELAEPLIDDMFDALFKTKVKVGEIYTQLGINGTGDGIKESAKQLLEELYK</sequence>
<proteinExistence type="predicted"/>
<protein>
    <recommendedName>
        <fullName evidence="1">BAH domain-containing protein</fullName>
    </recommendedName>
</protein>
<dbReference type="STRING" id="215200.SAMN05216454_10944"/>
<name>A0A1H8IV06_9FIRM</name>
<dbReference type="AlphaFoldDB" id="A0A1H8IV06"/>
<dbReference type="Proteomes" id="UP000199512">
    <property type="component" value="Unassembled WGS sequence"/>
</dbReference>
<gene>
    <name evidence="2" type="ORF">SAMN05216454_10944</name>
</gene>
<dbReference type="SUPFAM" id="SSF53795">
    <property type="entry name" value="PEP carboxykinase-like"/>
    <property type="match status" value="1"/>
</dbReference>
<reference evidence="2 3" key="1">
    <citation type="submission" date="2016-10" db="EMBL/GenBank/DDBJ databases">
        <authorList>
            <person name="de Groot N.N."/>
        </authorList>
    </citation>
    <scope>NUCLEOTIDE SEQUENCE [LARGE SCALE GENOMIC DNA]</scope>
    <source>
        <strain evidence="2 3">Calf135</strain>
    </source>
</reference>
<accession>A0A1H8IV06</accession>
<dbReference type="GO" id="GO:0003682">
    <property type="term" value="F:chromatin binding"/>
    <property type="evidence" value="ECO:0007669"/>
    <property type="project" value="InterPro"/>
</dbReference>
<organism evidence="2 3">
    <name type="scientific">Peptostreptococcus russellii</name>
    <dbReference type="NCBI Taxonomy" id="215200"/>
    <lineage>
        <taxon>Bacteria</taxon>
        <taxon>Bacillati</taxon>
        <taxon>Bacillota</taxon>
        <taxon>Clostridia</taxon>
        <taxon>Peptostreptococcales</taxon>
        <taxon>Peptostreptococcaceae</taxon>
        <taxon>Peptostreptococcus</taxon>
    </lineage>
</organism>
<dbReference type="OrthoDB" id="7052199at2"/>
<evidence type="ECO:0000313" key="3">
    <source>
        <dbReference type="Proteomes" id="UP000199512"/>
    </source>
</evidence>
<dbReference type="InterPro" id="IPR001025">
    <property type="entry name" value="BAH_dom"/>
</dbReference>
<dbReference type="EMBL" id="FODF01000009">
    <property type="protein sequence ID" value="SEN72189.1"/>
    <property type="molecule type" value="Genomic_DNA"/>
</dbReference>
<dbReference type="RefSeq" id="WP_091975744.1">
    <property type="nucleotide sequence ID" value="NZ_CAUWDX010000011.1"/>
</dbReference>
<evidence type="ECO:0000313" key="2">
    <source>
        <dbReference type="EMBL" id="SEN72189.1"/>
    </source>
</evidence>